<gene>
    <name evidence="2" type="ORF">SAMEA104719789_01115</name>
</gene>
<dbReference type="Proteomes" id="UP000262142">
    <property type="component" value="Unassembled WGS sequence"/>
</dbReference>
<evidence type="ECO:0000256" key="1">
    <source>
        <dbReference type="SAM" id="MobiDB-lite"/>
    </source>
</evidence>
<proteinExistence type="predicted"/>
<dbReference type="AlphaFoldDB" id="A0A383TZI8"/>
<name>A0A383TZI8_9FLAO</name>
<feature type="region of interest" description="Disordered" evidence="1">
    <location>
        <begin position="1"/>
        <end position="31"/>
    </location>
</feature>
<organism evidence="2 3">
    <name type="scientific">Candidatus Ornithobacterium hominis</name>
    <dbReference type="NCBI Taxonomy" id="2497989"/>
    <lineage>
        <taxon>Bacteria</taxon>
        <taxon>Pseudomonadati</taxon>
        <taxon>Bacteroidota</taxon>
        <taxon>Flavobacteriia</taxon>
        <taxon>Flavobacteriales</taxon>
        <taxon>Weeksellaceae</taxon>
        <taxon>Ornithobacterium</taxon>
    </lineage>
</organism>
<dbReference type="OrthoDB" id="1467297at2"/>
<dbReference type="RefSeq" id="WP_119059417.1">
    <property type="nucleotide sequence ID" value="NZ_UNSC01000004.1"/>
</dbReference>
<keyword evidence="3" id="KW-1185">Reference proteome</keyword>
<feature type="compositionally biased region" description="Polar residues" evidence="1">
    <location>
        <begin position="9"/>
        <end position="23"/>
    </location>
</feature>
<evidence type="ECO:0000313" key="2">
    <source>
        <dbReference type="EMBL" id="SZD73015.1"/>
    </source>
</evidence>
<reference evidence="2 3" key="1">
    <citation type="submission" date="2018-09" db="EMBL/GenBank/DDBJ databases">
        <authorList>
            <consortium name="Pathogen Informatics"/>
        </authorList>
    </citation>
    <scope>NUCLEOTIDE SEQUENCE [LARGE SCALE GENOMIC DNA]</scope>
    <source>
        <strain evidence="2 3">OH-22767</strain>
    </source>
</reference>
<sequence>MAGAGKNVLQENIISKTETSGNELPTEPKKKAIRRQNPIFSINAEAEKLIAKKEESDMAKVEKELPNEEFTKHDFLRLWNEFLEKIKNHNRPAFNVLQTAEWEINKSNDIVLSFDSESMAIEFENLREQFVIFFRENLNNYYIQVLKKVKDEASDKKHIKSRRDIFNEMAEKNENLLRLQKIFDLDIDNTPRYF</sequence>
<evidence type="ECO:0000313" key="3">
    <source>
        <dbReference type="Proteomes" id="UP000262142"/>
    </source>
</evidence>
<dbReference type="EMBL" id="UNSC01000004">
    <property type="protein sequence ID" value="SZD73015.1"/>
    <property type="molecule type" value="Genomic_DNA"/>
</dbReference>
<protein>
    <submittedName>
        <fullName evidence="2">DNA polymerase III subunits gamma and tau</fullName>
    </submittedName>
</protein>
<accession>A0A383TZI8</accession>